<keyword evidence="8" id="KW-0833">Ubl conjugation pathway</keyword>
<dbReference type="AlphaFoldDB" id="A0AAV7E8D0"/>
<evidence type="ECO:0000256" key="4">
    <source>
        <dbReference type="ARBA" id="ARBA00022679"/>
    </source>
</evidence>
<comment type="caution">
    <text evidence="14">The sequence shown here is derived from an EMBL/GenBank/DDBJ whole genome shotgun (WGS) entry which is preliminary data.</text>
</comment>
<name>A0AAV7E8D0_ARIFI</name>
<dbReference type="GO" id="GO:0061630">
    <property type="term" value="F:ubiquitin protein ligase activity"/>
    <property type="evidence" value="ECO:0007669"/>
    <property type="project" value="UniProtKB-EC"/>
</dbReference>
<dbReference type="InterPro" id="IPR011016">
    <property type="entry name" value="Znf_RING-CH"/>
</dbReference>
<dbReference type="GO" id="GO:0008270">
    <property type="term" value="F:zinc ion binding"/>
    <property type="evidence" value="ECO:0007669"/>
    <property type="project" value="UniProtKB-KW"/>
</dbReference>
<keyword evidence="10" id="KW-1133">Transmembrane helix</keyword>
<dbReference type="PROSITE" id="PS50089">
    <property type="entry name" value="ZF_RING_2"/>
    <property type="match status" value="1"/>
</dbReference>
<dbReference type="EC" id="2.3.2.27" evidence="3"/>
<dbReference type="SMART" id="SM00184">
    <property type="entry name" value="RING"/>
    <property type="match status" value="1"/>
</dbReference>
<feature type="domain" description="RING-type" evidence="13">
    <location>
        <begin position="168"/>
        <end position="209"/>
    </location>
</feature>
<dbReference type="InterPro" id="IPR001841">
    <property type="entry name" value="Znf_RING"/>
</dbReference>
<keyword evidence="5" id="KW-0812">Transmembrane</keyword>
<dbReference type="InterPro" id="IPR013083">
    <property type="entry name" value="Znf_RING/FYVE/PHD"/>
</dbReference>
<evidence type="ECO:0000256" key="11">
    <source>
        <dbReference type="ARBA" id="ARBA00023136"/>
    </source>
</evidence>
<evidence type="ECO:0000256" key="1">
    <source>
        <dbReference type="ARBA" id="ARBA00000900"/>
    </source>
</evidence>
<protein>
    <recommendedName>
        <fullName evidence="3">RING-type E3 ubiquitin transferase</fullName>
        <ecNumber evidence="3">2.3.2.27</ecNumber>
    </recommendedName>
</protein>
<keyword evidence="11" id="KW-0472">Membrane</keyword>
<evidence type="ECO:0000313" key="14">
    <source>
        <dbReference type="EMBL" id="KAG9444355.1"/>
    </source>
</evidence>
<sequence length="214" mass="24287">MSSDRPSYSCNLESTPSAVDDHKVTLIVRIQEKFEVEVVSRDQEPNAEEISRPSLSGSRSVASSFDLNELFPPMSTAVLPMMVATTLYEAAVKSEESLEELELQITSFIISKLREHETTTQYGFTLIANVEEWWRIRIRDDDQQGRSSLMASLVEQEIHTQRDSKESCSICLSDFSVGKEIGRTPCGHIFHPDCIRKWFNRSTSCPLCRFAITE</sequence>
<comment type="catalytic activity">
    <reaction evidence="1">
        <text>S-ubiquitinyl-[E2 ubiquitin-conjugating enzyme]-L-cysteine + [acceptor protein]-L-lysine = [E2 ubiquitin-conjugating enzyme]-L-cysteine + N(6)-ubiquitinyl-[acceptor protein]-L-lysine.</text>
        <dbReference type="EC" id="2.3.2.27"/>
    </reaction>
</comment>
<keyword evidence="4" id="KW-0808">Transferase</keyword>
<proteinExistence type="predicted"/>
<evidence type="ECO:0000313" key="15">
    <source>
        <dbReference type="Proteomes" id="UP000825729"/>
    </source>
</evidence>
<keyword evidence="6" id="KW-0479">Metal-binding</keyword>
<dbReference type="EMBL" id="JAINDJ010000006">
    <property type="protein sequence ID" value="KAG9444355.1"/>
    <property type="molecule type" value="Genomic_DNA"/>
</dbReference>
<dbReference type="GO" id="GO:0016020">
    <property type="term" value="C:membrane"/>
    <property type="evidence" value="ECO:0007669"/>
    <property type="project" value="UniProtKB-SubCell"/>
</dbReference>
<keyword evidence="7 12" id="KW-0863">Zinc-finger</keyword>
<dbReference type="CDD" id="cd16454">
    <property type="entry name" value="RING-H2_PA-TM-RING"/>
    <property type="match status" value="1"/>
</dbReference>
<organism evidence="14 15">
    <name type="scientific">Aristolochia fimbriata</name>
    <name type="common">White veined hardy Dutchman's pipe vine</name>
    <dbReference type="NCBI Taxonomy" id="158543"/>
    <lineage>
        <taxon>Eukaryota</taxon>
        <taxon>Viridiplantae</taxon>
        <taxon>Streptophyta</taxon>
        <taxon>Embryophyta</taxon>
        <taxon>Tracheophyta</taxon>
        <taxon>Spermatophyta</taxon>
        <taxon>Magnoliopsida</taxon>
        <taxon>Magnoliidae</taxon>
        <taxon>Piperales</taxon>
        <taxon>Aristolochiaceae</taxon>
        <taxon>Aristolochia</taxon>
    </lineage>
</organism>
<accession>A0AAV7E8D0</accession>
<evidence type="ECO:0000256" key="2">
    <source>
        <dbReference type="ARBA" id="ARBA00004141"/>
    </source>
</evidence>
<dbReference type="SUPFAM" id="SSF57850">
    <property type="entry name" value="RING/U-box"/>
    <property type="match status" value="1"/>
</dbReference>
<keyword evidence="9" id="KW-0862">Zinc</keyword>
<dbReference type="PANTHER" id="PTHR45977:SF13">
    <property type="entry name" value="GB|AAF27103.1"/>
    <property type="match status" value="1"/>
</dbReference>
<evidence type="ECO:0000256" key="8">
    <source>
        <dbReference type="ARBA" id="ARBA00022786"/>
    </source>
</evidence>
<dbReference type="PANTHER" id="PTHR45977">
    <property type="entry name" value="TARGET OF ERK KINASE MPK-1"/>
    <property type="match status" value="1"/>
</dbReference>
<dbReference type="GO" id="GO:0016567">
    <property type="term" value="P:protein ubiquitination"/>
    <property type="evidence" value="ECO:0007669"/>
    <property type="project" value="TreeGrafter"/>
</dbReference>
<evidence type="ECO:0000256" key="10">
    <source>
        <dbReference type="ARBA" id="ARBA00022989"/>
    </source>
</evidence>
<dbReference type="Pfam" id="PF13639">
    <property type="entry name" value="zf-RING_2"/>
    <property type="match status" value="1"/>
</dbReference>
<reference evidence="14 15" key="1">
    <citation type="submission" date="2021-07" db="EMBL/GenBank/DDBJ databases">
        <title>The Aristolochia fimbriata genome: insights into angiosperm evolution, floral development and chemical biosynthesis.</title>
        <authorList>
            <person name="Jiao Y."/>
        </authorList>
    </citation>
    <scope>NUCLEOTIDE SEQUENCE [LARGE SCALE GENOMIC DNA]</scope>
    <source>
        <strain evidence="14">IBCAS-2021</strain>
        <tissue evidence="14">Leaf</tissue>
    </source>
</reference>
<evidence type="ECO:0000256" key="6">
    <source>
        <dbReference type="ARBA" id="ARBA00022723"/>
    </source>
</evidence>
<evidence type="ECO:0000256" key="9">
    <source>
        <dbReference type="ARBA" id="ARBA00022833"/>
    </source>
</evidence>
<evidence type="ECO:0000256" key="3">
    <source>
        <dbReference type="ARBA" id="ARBA00012483"/>
    </source>
</evidence>
<gene>
    <name evidence="14" type="ORF">H6P81_015695</name>
</gene>
<evidence type="ECO:0000256" key="12">
    <source>
        <dbReference type="PROSITE-ProRule" id="PRU00175"/>
    </source>
</evidence>
<dbReference type="GO" id="GO:0006511">
    <property type="term" value="P:ubiquitin-dependent protein catabolic process"/>
    <property type="evidence" value="ECO:0007669"/>
    <property type="project" value="TreeGrafter"/>
</dbReference>
<dbReference type="Proteomes" id="UP000825729">
    <property type="component" value="Unassembled WGS sequence"/>
</dbReference>
<evidence type="ECO:0000256" key="5">
    <source>
        <dbReference type="ARBA" id="ARBA00022692"/>
    </source>
</evidence>
<dbReference type="Gene3D" id="3.30.40.10">
    <property type="entry name" value="Zinc/RING finger domain, C3HC4 (zinc finger)"/>
    <property type="match status" value="1"/>
</dbReference>
<comment type="subcellular location">
    <subcellularLocation>
        <location evidence="2">Membrane</location>
        <topology evidence="2">Multi-pass membrane protein</topology>
    </subcellularLocation>
</comment>
<keyword evidence="15" id="KW-1185">Reference proteome</keyword>
<dbReference type="GO" id="GO:0000325">
    <property type="term" value="C:plant-type vacuole"/>
    <property type="evidence" value="ECO:0007669"/>
    <property type="project" value="TreeGrafter"/>
</dbReference>
<evidence type="ECO:0000259" key="13">
    <source>
        <dbReference type="PROSITE" id="PS50089"/>
    </source>
</evidence>
<dbReference type="SMART" id="SM00744">
    <property type="entry name" value="RINGv"/>
    <property type="match status" value="1"/>
</dbReference>
<evidence type="ECO:0000256" key="7">
    <source>
        <dbReference type="ARBA" id="ARBA00022771"/>
    </source>
</evidence>